<proteinExistence type="predicted"/>
<dbReference type="EMBL" id="LR796857">
    <property type="protein sequence ID" value="CAB4170073.1"/>
    <property type="molecule type" value="Genomic_DNA"/>
</dbReference>
<name>A0A6J5PF54_9CAUD</name>
<sequence length="107" mass="12262">MAIDNSTGKNKEFYELGKKMFDRIKPLKPIKPYVDLIQNDIDLLYEVNSADIAALEDAKETLEIIKRVHSGVFETIIDESLTLINKALKMNYGDSMERLVEQAKRKS</sequence>
<gene>
    <name evidence="1" type="ORF">UFOVP907_50</name>
</gene>
<evidence type="ECO:0000313" key="1">
    <source>
        <dbReference type="EMBL" id="CAB4170073.1"/>
    </source>
</evidence>
<organism evidence="1">
    <name type="scientific">uncultured Caudovirales phage</name>
    <dbReference type="NCBI Taxonomy" id="2100421"/>
    <lineage>
        <taxon>Viruses</taxon>
        <taxon>Duplodnaviria</taxon>
        <taxon>Heunggongvirae</taxon>
        <taxon>Uroviricota</taxon>
        <taxon>Caudoviricetes</taxon>
        <taxon>Peduoviridae</taxon>
        <taxon>Maltschvirus</taxon>
        <taxon>Maltschvirus maltsch</taxon>
    </lineage>
</organism>
<reference evidence="1" key="1">
    <citation type="submission" date="2020-05" db="EMBL/GenBank/DDBJ databases">
        <authorList>
            <person name="Chiriac C."/>
            <person name="Salcher M."/>
            <person name="Ghai R."/>
            <person name="Kavagutti S V."/>
        </authorList>
    </citation>
    <scope>NUCLEOTIDE SEQUENCE</scope>
</reference>
<accession>A0A6J5PF54</accession>
<protein>
    <submittedName>
        <fullName evidence="1">Uncharacterized protein</fullName>
    </submittedName>
</protein>